<dbReference type="Proteomes" id="UP000244905">
    <property type="component" value="Unassembled WGS sequence"/>
</dbReference>
<gene>
    <name evidence="1" type="ORF">C5O23_00335</name>
</gene>
<proteinExistence type="predicted"/>
<protein>
    <submittedName>
        <fullName evidence="1">Uncharacterized protein</fullName>
    </submittedName>
</protein>
<comment type="caution">
    <text evidence="1">The sequence shown here is derived from an EMBL/GenBank/DDBJ whole genome shotgun (WGS) entry which is preliminary data.</text>
</comment>
<organism evidence="1 2">
    <name type="scientific">Duncaniella muris</name>
    <dbReference type="NCBI Taxonomy" id="2094150"/>
    <lineage>
        <taxon>Bacteria</taxon>
        <taxon>Pseudomonadati</taxon>
        <taxon>Bacteroidota</taxon>
        <taxon>Bacteroidia</taxon>
        <taxon>Bacteroidales</taxon>
        <taxon>Muribaculaceae</taxon>
        <taxon>Duncaniella</taxon>
    </lineage>
</organism>
<keyword evidence="2" id="KW-1185">Reference proteome</keyword>
<dbReference type="AlphaFoldDB" id="A0A2V1ITP7"/>
<name>A0A2V1ITP7_9BACT</name>
<accession>A0A2V1ITP7</accession>
<sequence length="88" mass="10243">MGNAPMKLVCKLLKKKAERWERNLYILLKLKSLIFPAPVITLRQNYTDIQNDNIFASYLIRDNVNIAGAGHVFPTKYTENHFPYSIFL</sequence>
<evidence type="ECO:0000313" key="1">
    <source>
        <dbReference type="EMBL" id="PWB04404.1"/>
    </source>
</evidence>
<evidence type="ECO:0000313" key="2">
    <source>
        <dbReference type="Proteomes" id="UP000244905"/>
    </source>
</evidence>
<reference evidence="2" key="1">
    <citation type="submission" date="2018-02" db="EMBL/GenBank/DDBJ databases">
        <authorList>
            <person name="Clavel T."/>
            <person name="Strowig T."/>
        </authorList>
    </citation>
    <scope>NUCLEOTIDE SEQUENCE [LARGE SCALE GENOMIC DNA]</scope>
    <source>
        <strain evidence="2">DSM 103720</strain>
    </source>
</reference>
<dbReference type="EMBL" id="PUEC01000001">
    <property type="protein sequence ID" value="PWB04404.1"/>
    <property type="molecule type" value="Genomic_DNA"/>
</dbReference>